<keyword evidence="3" id="KW-1185">Reference proteome</keyword>
<dbReference type="OrthoDB" id="2962993at2759"/>
<accession>A0A9P1M8A1</accession>
<evidence type="ECO:0000313" key="2">
    <source>
        <dbReference type="EMBL" id="CAI4212098.1"/>
    </source>
</evidence>
<organism evidence="2 3">
    <name type="scientific">Parascedosporium putredinis</name>
    <dbReference type="NCBI Taxonomy" id="1442378"/>
    <lineage>
        <taxon>Eukaryota</taxon>
        <taxon>Fungi</taxon>
        <taxon>Dikarya</taxon>
        <taxon>Ascomycota</taxon>
        <taxon>Pezizomycotina</taxon>
        <taxon>Sordariomycetes</taxon>
        <taxon>Hypocreomycetidae</taxon>
        <taxon>Microascales</taxon>
        <taxon>Microascaceae</taxon>
        <taxon>Parascedosporium</taxon>
    </lineage>
</organism>
<proteinExistence type="predicted"/>
<evidence type="ECO:0000313" key="3">
    <source>
        <dbReference type="Proteomes" id="UP000838763"/>
    </source>
</evidence>
<dbReference type="AlphaFoldDB" id="A0A9P1M8A1"/>
<comment type="caution">
    <text evidence="2">The sequence shown here is derived from an EMBL/GenBank/DDBJ whole genome shotgun (WGS) entry which is preliminary data.</text>
</comment>
<gene>
    <name evidence="2" type="ORF">PPNO1_LOCUS1867</name>
</gene>
<sequence>MALHRREVSPRVSGGSARPSDKERAASHTEITDDLTAEDRTFLDNFTEEQRKKVLWKIEGMAEDLNLTGKEYNIALSIFFVPYILFGIV</sequence>
<reference evidence="2" key="1">
    <citation type="submission" date="2022-11" db="EMBL/GenBank/DDBJ databases">
        <authorList>
            <person name="Scott C."/>
            <person name="Bruce N."/>
        </authorList>
    </citation>
    <scope>NUCLEOTIDE SEQUENCE</scope>
</reference>
<dbReference type="EMBL" id="CALLCH030000003">
    <property type="protein sequence ID" value="CAI4212098.1"/>
    <property type="molecule type" value="Genomic_DNA"/>
</dbReference>
<dbReference type="Proteomes" id="UP000838763">
    <property type="component" value="Unassembled WGS sequence"/>
</dbReference>
<evidence type="ECO:0000256" key="1">
    <source>
        <dbReference type="SAM" id="MobiDB-lite"/>
    </source>
</evidence>
<protein>
    <submittedName>
        <fullName evidence="2">Uncharacterized protein</fullName>
    </submittedName>
</protein>
<feature type="region of interest" description="Disordered" evidence="1">
    <location>
        <begin position="1"/>
        <end position="31"/>
    </location>
</feature>
<feature type="compositionally biased region" description="Basic and acidic residues" evidence="1">
    <location>
        <begin position="19"/>
        <end position="31"/>
    </location>
</feature>
<name>A0A9P1M8A1_9PEZI</name>